<dbReference type="InterPro" id="IPR036390">
    <property type="entry name" value="WH_DNA-bd_sf"/>
</dbReference>
<dbReference type="PROSITE" id="PS51197">
    <property type="entry name" value="HTH_RRF2_2"/>
    <property type="match status" value="1"/>
</dbReference>
<organism evidence="2">
    <name type="scientific">Blastochloris viridis</name>
    <name type="common">Rhodopseudomonas viridis</name>
    <dbReference type="NCBI Taxonomy" id="1079"/>
    <lineage>
        <taxon>Bacteria</taxon>
        <taxon>Pseudomonadati</taxon>
        <taxon>Pseudomonadota</taxon>
        <taxon>Alphaproteobacteria</taxon>
        <taxon>Hyphomicrobiales</taxon>
        <taxon>Blastochloridaceae</taxon>
        <taxon>Blastochloris</taxon>
    </lineage>
</organism>
<dbReference type="GO" id="GO:0003700">
    <property type="term" value="F:DNA-binding transcription factor activity"/>
    <property type="evidence" value="ECO:0007669"/>
    <property type="project" value="TreeGrafter"/>
</dbReference>
<dbReference type="NCBIfam" id="TIGR00738">
    <property type="entry name" value="rrf2_super"/>
    <property type="match status" value="1"/>
</dbReference>
<sequence length="149" mass="15971">MLTAKGKYGLKALVHLATLERGETTQAVEIATANNIPKKFLDAILGDLRNAGIVLAKKGPGGGYMLARPASEIKVGDAVRMLDGPLAPILCASRTAFHPCQDCDDVTDCAVRLTMVRVRDAISEVLDRMTVADMLTIGKVKQPAIIYHI</sequence>
<keyword evidence="1" id="KW-0238">DNA-binding</keyword>
<protein>
    <submittedName>
        <fullName evidence="2">Rrf2 family transcriptional regulator</fullName>
    </submittedName>
</protein>
<dbReference type="InterPro" id="IPR000944">
    <property type="entry name" value="Tscrpt_reg_Rrf2"/>
</dbReference>
<evidence type="ECO:0000313" key="2">
    <source>
        <dbReference type="EMBL" id="BAS00250.1"/>
    </source>
</evidence>
<dbReference type="KEGG" id="bvr:BVIR_2076"/>
<dbReference type="GO" id="GO:0005829">
    <property type="term" value="C:cytosol"/>
    <property type="evidence" value="ECO:0007669"/>
    <property type="project" value="TreeGrafter"/>
</dbReference>
<gene>
    <name evidence="2" type="ORF">BV133_2656</name>
</gene>
<proteinExistence type="predicted"/>
<dbReference type="InterPro" id="IPR030489">
    <property type="entry name" value="TR_Rrf2-type_CS"/>
</dbReference>
<dbReference type="AlphaFoldDB" id="A0A182D476"/>
<dbReference type="SUPFAM" id="SSF46785">
    <property type="entry name" value="Winged helix' DNA-binding domain"/>
    <property type="match status" value="1"/>
</dbReference>
<accession>A0A182D476</accession>
<dbReference type="InterPro" id="IPR036388">
    <property type="entry name" value="WH-like_DNA-bd_sf"/>
</dbReference>
<dbReference type="EMBL" id="AP014854">
    <property type="protein sequence ID" value="BAS00250.1"/>
    <property type="molecule type" value="Genomic_DNA"/>
</dbReference>
<dbReference type="GO" id="GO:0003677">
    <property type="term" value="F:DNA binding"/>
    <property type="evidence" value="ECO:0007669"/>
    <property type="project" value="UniProtKB-KW"/>
</dbReference>
<dbReference type="PATRIC" id="fig|1079.6.peg.2153"/>
<dbReference type="OrthoDB" id="9802344at2"/>
<dbReference type="Pfam" id="PF02082">
    <property type="entry name" value="Rrf2"/>
    <property type="match status" value="1"/>
</dbReference>
<dbReference type="PROSITE" id="PS01332">
    <property type="entry name" value="HTH_RRF2_1"/>
    <property type="match status" value="1"/>
</dbReference>
<name>A0A182D476_BLAVI</name>
<dbReference type="PANTHER" id="PTHR33221">
    <property type="entry name" value="WINGED HELIX-TURN-HELIX TRANSCRIPTIONAL REGULATOR, RRF2 FAMILY"/>
    <property type="match status" value="1"/>
</dbReference>
<dbReference type="RefSeq" id="WP_055037551.1">
    <property type="nucleotide sequence ID" value="NZ_AP014854.2"/>
</dbReference>
<dbReference type="Gene3D" id="1.10.10.10">
    <property type="entry name" value="Winged helix-like DNA-binding domain superfamily/Winged helix DNA-binding domain"/>
    <property type="match status" value="1"/>
</dbReference>
<evidence type="ECO:0000256" key="1">
    <source>
        <dbReference type="ARBA" id="ARBA00023125"/>
    </source>
</evidence>
<reference evidence="2" key="1">
    <citation type="journal article" date="2015" name="Genome Announc.">
        <title>Complete Genome Sequence of the Bacteriochlorophyll b-Producing Photosynthetic Bacterium Blastochloris viridis.</title>
        <authorList>
            <person name="Tsukatani Y."/>
            <person name="Hirose Y."/>
            <person name="Harada J."/>
            <person name="Misawa N."/>
            <person name="Mori K."/>
            <person name="Inoue K."/>
            <person name="Tamiaki H."/>
        </authorList>
    </citation>
    <scope>NUCLEOTIDE SEQUENCE [LARGE SCALE GENOMIC DNA]</scope>
    <source>
        <strain evidence="2">DSM 133</strain>
    </source>
</reference>
<dbReference type="PANTHER" id="PTHR33221:SF5">
    <property type="entry name" value="HTH-TYPE TRANSCRIPTIONAL REGULATOR ISCR"/>
    <property type="match status" value="1"/>
</dbReference>